<dbReference type="InterPro" id="IPR050515">
    <property type="entry name" value="Beta-lactam/transpept"/>
</dbReference>
<accession>A0A5D9CC59</accession>
<dbReference type="GO" id="GO:0005886">
    <property type="term" value="C:plasma membrane"/>
    <property type="evidence" value="ECO:0007669"/>
    <property type="project" value="TreeGrafter"/>
</dbReference>
<keyword evidence="2" id="KW-0121">Carboxypeptidase</keyword>
<evidence type="ECO:0000256" key="1">
    <source>
        <dbReference type="ARBA" id="ARBA00004370"/>
    </source>
</evidence>
<keyword evidence="2" id="KW-0378">Hydrolase</keyword>
<reference evidence="7 8" key="1">
    <citation type="submission" date="2019-08" db="EMBL/GenBank/DDBJ databases">
        <authorList>
            <person name="Wang G."/>
            <person name="Xu Z."/>
        </authorList>
    </citation>
    <scope>NUCLEOTIDE SEQUENCE [LARGE SCALE GENOMIC DNA]</scope>
    <source>
        <strain evidence="7 8">ZX</strain>
    </source>
</reference>
<comment type="caution">
    <text evidence="7">The sequence shown here is derived from an EMBL/GenBank/DDBJ whole genome shotgun (WGS) entry which is preliminary data.</text>
</comment>
<protein>
    <submittedName>
        <fullName evidence="7">Penicillin-binding protein 2</fullName>
    </submittedName>
</protein>
<name>A0A5D9CC59_9SPHN</name>
<proteinExistence type="predicted"/>
<dbReference type="PANTHER" id="PTHR30627:SF1">
    <property type="entry name" value="PEPTIDOGLYCAN D,D-TRANSPEPTIDASE FTSI"/>
    <property type="match status" value="1"/>
</dbReference>
<dbReference type="Pfam" id="PF00905">
    <property type="entry name" value="Transpeptidase"/>
    <property type="match status" value="1"/>
</dbReference>
<evidence type="ECO:0000313" key="8">
    <source>
        <dbReference type="Proteomes" id="UP000322077"/>
    </source>
</evidence>
<dbReference type="AlphaFoldDB" id="A0A5D9CC59"/>
<dbReference type="InterPro" id="IPR001460">
    <property type="entry name" value="PCN-bd_Tpept"/>
</dbReference>
<dbReference type="SUPFAM" id="SSF56601">
    <property type="entry name" value="beta-lactamase/transpeptidase-like"/>
    <property type="match status" value="1"/>
</dbReference>
<evidence type="ECO:0000313" key="7">
    <source>
        <dbReference type="EMBL" id="TZG27711.1"/>
    </source>
</evidence>
<evidence type="ECO:0000259" key="6">
    <source>
        <dbReference type="Pfam" id="PF03717"/>
    </source>
</evidence>
<dbReference type="Gene3D" id="3.30.450.330">
    <property type="match status" value="1"/>
</dbReference>
<evidence type="ECO:0000256" key="2">
    <source>
        <dbReference type="ARBA" id="ARBA00022645"/>
    </source>
</evidence>
<sequence>MTTAALSADLPRSRAPVRTAETIRVAQQRLIFLLTAFALVTAVIASRLLYLAVANFRDGGASVAAVGPRGMITDRNGIVLASTIKNWSIGIFPNQIIGDRDHLAAELARIIPGKTQAQYRALLNPRKAKPRKDGKPTRGPFVYLKRNAVPETVSAINTLGEPAFQLGRESERFYPQGTLGAQVLGYLDLDGKTPVSGMEASLQKDLTTRNGAPVALSIDSRVQAAMESALYAQMVKHSAVGAAGIVLDVRTGEVLAMASLPTFNPNAPGRTPVSQDERQPDARFNRAIKSVFELGSTFKMITVANAIEKGVITDMGRKYDATAPLMVGGFKIRDDHPQNRWMTTPEILIHSSNIGTARIADELGQERTSHFFRELGFDKPVDIELRGAAKPIWPGFWARTTVMTTAYGHGIAVTPLHLANAYAALVNGGTFRNATMLKVEPGAQVPGRRVISEATSARMRQMMRLVVTQGTGKAANVEGLRVGGKTGTAEKNLHGRYIRNSLLVTFAAVFPMDQPRYVLIGTLDEPHGTADTYGFRTAAWTVAPAIKKVIARIGPLLGVMPDASRDVDVTDLMPYIKVEKHAGEAPD</sequence>
<dbReference type="GO" id="GO:0008658">
    <property type="term" value="F:penicillin binding"/>
    <property type="evidence" value="ECO:0007669"/>
    <property type="project" value="InterPro"/>
</dbReference>
<dbReference type="GO" id="GO:0004180">
    <property type="term" value="F:carboxypeptidase activity"/>
    <property type="evidence" value="ECO:0007669"/>
    <property type="project" value="UniProtKB-KW"/>
</dbReference>
<evidence type="ECO:0000259" key="5">
    <source>
        <dbReference type="Pfam" id="PF00905"/>
    </source>
</evidence>
<gene>
    <name evidence="7" type="ORF">FYJ91_09070</name>
</gene>
<feature type="transmembrane region" description="Helical" evidence="4">
    <location>
        <begin position="30"/>
        <end position="53"/>
    </location>
</feature>
<dbReference type="Pfam" id="PF03717">
    <property type="entry name" value="PBP_dimer"/>
    <property type="match status" value="1"/>
</dbReference>
<dbReference type="InterPro" id="IPR005311">
    <property type="entry name" value="PBP_dimer"/>
</dbReference>
<dbReference type="RefSeq" id="WP_149521923.1">
    <property type="nucleotide sequence ID" value="NZ_VTOU01000002.1"/>
</dbReference>
<dbReference type="Gene3D" id="3.40.710.10">
    <property type="entry name" value="DD-peptidase/beta-lactamase superfamily"/>
    <property type="match status" value="1"/>
</dbReference>
<evidence type="ECO:0000256" key="3">
    <source>
        <dbReference type="ARBA" id="ARBA00023136"/>
    </source>
</evidence>
<evidence type="ECO:0000256" key="4">
    <source>
        <dbReference type="SAM" id="Phobius"/>
    </source>
</evidence>
<dbReference type="EMBL" id="VTOU01000002">
    <property type="protein sequence ID" value="TZG27711.1"/>
    <property type="molecule type" value="Genomic_DNA"/>
</dbReference>
<dbReference type="Proteomes" id="UP000322077">
    <property type="component" value="Unassembled WGS sequence"/>
</dbReference>
<dbReference type="SUPFAM" id="SSF56519">
    <property type="entry name" value="Penicillin binding protein dimerisation domain"/>
    <property type="match status" value="1"/>
</dbReference>
<feature type="domain" description="Penicillin-binding protein transpeptidase" evidence="5">
    <location>
        <begin position="245"/>
        <end position="539"/>
    </location>
</feature>
<dbReference type="InterPro" id="IPR036138">
    <property type="entry name" value="PBP_dimer_sf"/>
</dbReference>
<comment type="subcellular location">
    <subcellularLocation>
        <location evidence="1">Membrane</location>
    </subcellularLocation>
</comment>
<feature type="domain" description="Penicillin-binding protein dimerisation" evidence="6">
    <location>
        <begin position="67"/>
        <end position="188"/>
    </location>
</feature>
<dbReference type="GO" id="GO:0071555">
    <property type="term" value="P:cell wall organization"/>
    <property type="evidence" value="ECO:0007669"/>
    <property type="project" value="TreeGrafter"/>
</dbReference>
<dbReference type="Gene3D" id="3.90.1310.10">
    <property type="entry name" value="Penicillin-binding protein 2a (Domain 2)"/>
    <property type="match status" value="1"/>
</dbReference>
<keyword evidence="8" id="KW-1185">Reference proteome</keyword>
<keyword evidence="3 4" id="KW-0472">Membrane</keyword>
<keyword evidence="4" id="KW-1133">Transmembrane helix</keyword>
<organism evidence="7 8">
    <name type="scientific">Sphingomonas montanisoli</name>
    <dbReference type="NCBI Taxonomy" id="2606412"/>
    <lineage>
        <taxon>Bacteria</taxon>
        <taxon>Pseudomonadati</taxon>
        <taxon>Pseudomonadota</taxon>
        <taxon>Alphaproteobacteria</taxon>
        <taxon>Sphingomonadales</taxon>
        <taxon>Sphingomonadaceae</taxon>
        <taxon>Sphingomonas</taxon>
    </lineage>
</organism>
<keyword evidence="2" id="KW-0645">Protease</keyword>
<dbReference type="PANTHER" id="PTHR30627">
    <property type="entry name" value="PEPTIDOGLYCAN D,D-TRANSPEPTIDASE"/>
    <property type="match status" value="1"/>
</dbReference>
<keyword evidence="4" id="KW-0812">Transmembrane</keyword>
<dbReference type="InterPro" id="IPR012338">
    <property type="entry name" value="Beta-lactam/transpept-like"/>
</dbReference>